<keyword evidence="4" id="KW-0862">Zinc</keyword>
<keyword evidence="3" id="KW-0378">Hydrolase</keyword>
<dbReference type="RefSeq" id="WP_253890621.1">
    <property type="nucleotide sequence ID" value="NZ_BAAAVB010000003.1"/>
</dbReference>
<evidence type="ECO:0000256" key="1">
    <source>
        <dbReference type="ARBA" id="ARBA00007261"/>
    </source>
</evidence>
<keyword evidence="2" id="KW-0645">Protease</keyword>
<evidence type="ECO:0000256" key="6">
    <source>
        <dbReference type="SAM" id="MobiDB-lite"/>
    </source>
</evidence>
<dbReference type="InterPro" id="IPR011249">
    <property type="entry name" value="Metalloenz_LuxS/M16"/>
</dbReference>
<keyword evidence="5" id="KW-0482">Metalloprotease</keyword>
<feature type="region of interest" description="Disordered" evidence="6">
    <location>
        <begin position="211"/>
        <end position="240"/>
    </location>
</feature>
<dbReference type="EMBL" id="JAMTCO010000016">
    <property type="protein sequence ID" value="MCP2273433.1"/>
    <property type="molecule type" value="Genomic_DNA"/>
</dbReference>
<dbReference type="Gene3D" id="3.30.830.10">
    <property type="entry name" value="Metalloenzyme, LuxS/M16 peptidase-like"/>
    <property type="match status" value="2"/>
</dbReference>
<name>A0ABT1ILA5_9PSEU</name>
<gene>
    <name evidence="9" type="ORF">LV75_005962</name>
</gene>
<dbReference type="InterPro" id="IPR050626">
    <property type="entry name" value="Peptidase_M16"/>
</dbReference>
<evidence type="ECO:0000256" key="3">
    <source>
        <dbReference type="ARBA" id="ARBA00022801"/>
    </source>
</evidence>
<feature type="domain" description="Peptidase M16 N-terminal" evidence="7">
    <location>
        <begin position="16"/>
        <end position="132"/>
    </location>
</feature>
<proteinExistence type="inferred from homology"/>
<comment type="similarity">
    <text evidence="1">Belongs to the peptidase M16 family.</text>
</comment>
<evidence type="ECO:0000313" key="9">
    <source>
        <dbReference type="EMBL" id="MCP2273433.1"/>
    </source>
</evidence>
<evidence type="ECO:0000256" key="2">
    <source>
        <dbReference type="ARBA" id="ARBA00022670"/>
    </source>
</evidence>
<feature type="domain" description="Peptidase M16 C-terminal" evidence="8">
    <location>
        <begin position="173"/>
        <end position="353"/>
    </location>
</feature>
<keyword evidence="10" id="KW-1185">Reference proteome</keyword>
<reference evidence="9 10" key="1">
    <citation type="submission" date="2022-06" db="EMBL/GenBank/DDBJ databases">
        <title>Genomic Encyclopedia of Archaeal and Bacterial Type Strains, Phase II (KMG-II): from individual species to whole genera.</title>
        <authorList>
            <person name="Goeker M."/>
        </authorList>
    </citation>
    <scope>NUCLEOTIDE SEQUENCE [LARGE SCALE GENOMIC DNA]</scope>
    <source>
        <strain evidence="9 10">DSM 44255</strain>
    </source>
</reference>
<evidence type="ECO:0000313" key="10">
    <source>
        <dbReference type="Proteomes" id="UP001205185"/>
    </source>
</evidence>
<evidence type="ECO:0000256" key="5">
    <source>
        <dbReference type="ARBA" id="ARBA00023049"/>
    </source>
</evidence>
<dbReference type="SUPFAM" id="SSF63411">
    <property type="entry name" value="LuxS/MPP-like metallohydrolase"/>
    <property type="match status" value="2"/>
</dbReference>
<dbReference type="InterPro" id="IPR007863">
    <property type="entry name" value="Peptidase_M16_C"/>
</dbReference>
<dbReference type="Proteomes" id="UP001205185">
    <property type="component" value="Unassembled WGS sequence"/>
</dbReference>
<dbReference type="InterPro" id="IPR011765">
    <property type="entry name" value="Pept_M16_N"/>
</dbReference>
<sequence length="427" mass="46636">MTVSQPHRYTLANGLRVVLAPDDTAPVVGVSVHYDVGFRSEPEGRTGFAHLFEHLMFQGSESLEKLAHFRHVQSSGGTFNGSTHPDYTDYFEVLPSAALERALFLEADRMRAPKLTEENLRNQIDVVKEEIRLNVLNRPYGGFPWILLPPVLFDTFPNAHNGYGGFEDLEQATVADCAAFFDTYYAPANAVLTVAGDFTVEAAKELIERHFGDVPARPRPQRPSFAEPPPTTEVRADHPDPLAPLPAVAIGYRIPDPIDELDAYLAYLVLAGVLTDGDGSRLQQRLVYGDQLVTEVSAGCGMFGPFEARDPDTFTITAMYSPEVALDPVLAAIDEELERLASTPPDQAELAKITARWAASLHKEHDRIVSRTLALGAFELLYGNPSLVYELPERISAITPDAVSAAAKALRPDSRAILTVTPSGGAE</sequence>
<evidence type="ECO:0000256" key="4">
    <source>
        <dbReference type="ARBA" id="ARBA00022833"/>
    </source>
</evidence>
<protein>
    <submittedName>
        <fullName evidence="9">Zn-dependent peptidase</fullName>
    </submittedName>
</protein>
<evidence type="ECO:0000259" key="7">
    <source>
        <dbReference type="Pfam" id="PF00675"/>
    </source>
</evidence>
<dbReference type="PANTHER" id="PTHR43690">
    <property type="entry name" value="NARDILYSIN"/>
    <property type="match status" value="1"/>
</dbReference>
<dbReference type="Pfam" id="PF00675">
    <property type="entry name" value="Peptidase_M16"/>
    <property type="match status" value="1"/>
</dbReference>
<dbReference type="PANTHER" id="PTHR43690:SF17">
    <property type="entry name" value="PROTEIN YHJJ"/>
    <property type="match status" value="1"/>
</dbReference>
<evidence type="ECO:0000259" key="8">
    <source>
        <dbReference type="Pfam" id="PF05193"/>
    </source>
</evidence>
<dbReference type="Pfam" id="PF05193">
    <property type="entry name" value="Peptidase_M16_C"/>
    <property type="match status" value="1"/>
</dbReference>
<organism evidence="9 10">
    <name type="scientific">Actinokineospora diospyrosa</name>
    <dbReference type="NCBI Taxonomy" id="103728"/>
    <lineage>
        <taxon>Bacteria</taxon>
        <taxon>Bacillati</taxon>
        <taxon>Actinomycetota</taxon>
        <taxon>Actinomycetes</taxon>
        <taxon>Pseudonocardiales</taxon>
        <taxon>Pseudonocardiaceae</taxon>
        <taxon>Actinokineospora</taxon>
    </lineage>
</organism>
<accession>A0ABT1ILA5</accession>
<comment type="caution">
    <text evidence="9">The sequence shown here is derived from an EMBL/GenBank/DDBJ whole genome shotgun (WGS) entry which is preliminary data.</text>
</comment>